<dbReference type="RefSeq" id="WP_267534044.1">
    <property type="nucleotide sequence ID" value="NZ_JAPNKA010000001.1"/>
</dbReference>
<reference evidence="2 3" key="1">
    <citation type="submission" date="2022-11" db="EMBL/GenBank/DDBJ databases">
        <title>Minimal conservation of predation-associated metabolite biosynthetic gene clusters underscores biosynthetic potential of Myxococcota including descriptions for ten novel species: Archangium lansinium sp. nov., Myxococcus landrumus sp. nov., Nannocystis bai.</title>
        <authorList>
            <person name="Ahearne A."/>
            <person name="Stevens C."/>
            <person name="Phillips K."/>
        </authorList>
    </citation>
    <scope>NUCLEOTIDE SEQUENCE [LARGE SCALE GENOMIC DNA]</scope>
    <source>
        <strain evidence="2 3">MIWBW</strain>
    </source>
</reference>
<evidence type="ECO:0000313" key="3">
    <source>
        <dbReference type="Proteomes" id="UP001207654"/>
    </source>
</evidence>
<keyword evidence="3" id="KW-1185">Reference proteome</keyword>
<dbReference type="SMART" id="SM00901">
    <property type="entry name" value="FRG"/>
    <property type="match status" value="1"/>
</dbReference>
<dbReference type="EMBL" id="JAPNKA010000001">
    <property type="protein sequence ID" value="MCY1075095.1"/>
    <property type="molecule type" value="Genomic_DNA"/>
</dbReference>
<dbReference type="Proteomes" id="UP001207654">
    <property type="component" value="Unassembled WGS sequence"/>
</dbReference>
<accession>A0ABT4A0C2</accession>
<dbReference type="InterPro" id="IPR014966">
    <property type="entry name" value="FRG-dom"/>
</dbReference>
<sequence length="248" mass="27953">MSQFSEQGLWYRGCGTCKHTLIPSLYRHPTKKDVNSIIAMEVELLRRFKQRSVPYLTRAVHEPWDYLFLMQHFGVPTRLLDWTENPHIALFFALTSPPANSNTPTDDAAVWVLDPVAWNRSALNHLSYKRGILSGTDEHLKGYMPRSENVDVDLIPNEPVALYGTHNSPRIVAQRGAFTVFGKEVTPMEESHARIKAHSDVLTRVVIPSGTILSLRSSLAKIGITDSVIFPDLDGLAKELKRYSGFQV</sequence>
<dbReference type="Pfam" id="PF08867">
    <property type="entry name" value="FRG"/>
    <property type="match status" value="1"/>
</dbReference>
<proteinExistence type="predicted"/>
<evidence type="ECO:0000259" key="1">
    <source>
        <dbReference type="SMART" id="SM00901"/>
    </source>
</evidence>
<feature type="domain" description="FRG" evidence="1">
    <location>
        <begin position="5"/>
        <end position="111"/>
    </location>
</feature>
<evidence type="ECO:0000313" key="2">
    <source>
        <dbReference type="EMBL" id="MCY1075095.1"/>
    </source>
</evidence>
<gene>
    <name evidence="2" type="ORF">OV287_11385</name>
</gene>
<comment type="caution">
    <text evidence="2">The sequence shown here is derived from an EMBL/GenBank/DDBJ whole genome shotgun (WGS) entry which is preliminary data.</text>
</comment>
<name>A0ABT4A0C2_9BACT</name>
<organism evidence="2 3">
    <name type="scientific">Archangium lansingense</name>
    <dbReference type="NCBI Taxonomy" id="2995310"/>
    <lineage>
        <taxon>Bacteria</taxon>
        <taxon>Pseudomonadati</taxon>
        <taxon>Myxococcota</taxon>
        <taxon>Myxococcia</taxon>
        <taxon>Myxococcales</taxon>
        <taxon>Cystobacterineae</taxon>
        <taxon>Archangiaceae</taxon>
        <taxon>Archangium</taxon>
    </lineage>
</organism>
<protein>
    <submittedName>
        <fullName evidence="2">FRG domain-containing protein</fullName>
    </submittedName>
</protein>